<dbReference type="PROSITE" id="PS50166">
    <property type="entry name" value="IMPORTIN_B_NT"/>
    <property type="match status" value="1"/>
</dbReference>
<evidence type="ECO:0000256" key="3">
    <source>
        <dbReference type="ARBA" id="ARBA00022490"/>
    </source>
</evidence>
<dbReference type="Pfam" id="PF03810">
    <property type="entry name" value="IBN_N"/>
    <property type="match status" value="1"/>
</dbReference>
<dbReference type="GO" id="GO:0031267">
    <property type="term" value="F:small GTPase binding"/>
    <property type="evidence" value="ECO:0007669"/>
    <property type="project" value="InterPro"/>
</dbReference>
<dbReference type="WBParaSite" id="nRc.2.0.1.t10033-RA">
    <property type="protein sequence ID" value="nRc.2.0.1.t10033-RA"/>
    <property type="gene ID" value="nRc.2.0.1.g10033"/>
</dbReference>
<keyword evidence="4" id="KW-0677">Repeat</keyword>
<comment type="subcellular location">
    <subcellularLocation>
        <location evidence="1">Cytoplasm</location>
    </subcellularLocation>
</comment>
<proteinExistence type="predicted"/>
<dbReference type="SUPFAM" id="SSF48371">
    <property type="entry name" value="ARM repeat"/>
    <property type="match status" value="1"/>
</dbReference>
<dbReference type="SMART" id="SM00913">
    <property type="entry name" value="IBN_N"/>
    <property type="match status" value="1"/>
</dbReference>
<reference evidence="8" key="1">
    <citation type="submission" date="2022-11" db="UniProtKB">
        <authorList>
            <consortium name="WormBaseParasite"/>
        </authorList>
    </citation>
    <scope>IDENTIFICATION</scope>
</reference>
<dbReference type="AlphaFoldDB" id="A0A915I8F4"/>
<dbReference type="InterPro" id="IPR040122">
    <property type="entry name" value="Importin_beta"/>
</dbReference>
<evidence type="ECO:0000256" key="2">
    <source>
        <dbReference type="ARBA" id="ARBA00022448"/>
    </source>
</evidence>
<dbReference type="PANTHER" id="PTHR10527">
    <property type="entry name" value="IMPORTIN BETA"/>
    <property type="match status" value="1"/>
</dbReference>
<sequence length="215" mass="24084">MTAPTLQDILEKTVSADPKDQQVALDYLKQALESNFAEFLKHLTEILAQTGQKPTVRQAAGLQLKNVLVTKDEKLKEQLVQRWMTVSEPLRFEIKNSVLQTLGTESTRPSIAAQCVASIACAELPLGLWPECITRLMQNVVEEQATEMLKESSLEALGYICQDLESDVLQARSKEIVTAIFHGMKQQEQSNNVRLAATQALLNSLEFIRPIFENE</sequence>
<dbReference type="Proteomes" id="UP000887565">
    <property type="component" value="Unplaced"/>
</dbReference>
<protein>
    <submittedName>
        <fullName evidence="8">Importin N-terminal domain-containing protein</fullName>
    </submittedName>
</protein>
<dbReference type="InterPro" id="IPR011989">
    <property type="entry name" value="ARM-like"/>
</dbReference>
<keyword evidence="7" id="KW-1185">Reference proteome</keyword>
<evidence type="ECO:0000256" key="5">
    <source>
        <dbReference type="ARBA" id="ARBA00022927"/>
    </source>
</evidence>
<evidence type="ECO:0000313" key="7">
    <source>
        <dbReference type="Proteomes" id="UP000887565"/>
    </source>
</evidence>
<feature type="domain" description="Importin N-terminal" evidence="6">
    <location>
        <begin position="24"/>
        <end position="104"/>
    </location>
</feature>
<accession>A0A915I8F4</accession>
<dbReference type="OMA" id="SARQHEY"/>
<organism evidence="7 8">
    <name type="scientific">Romanomermis culicivorax</name>
    <name type="common">Nematode worm</name>
    <dbReference type="NCBI Taxonomy" id="13658"/>
    <lineage>
        <taxon>Eukaryota</taxon>
        <taxon>Metazoa</taxon>
        <taxon>Ecdysozoa</taxon>
        <taxon>Nematoda</taxon>
        <taxon>Enoplea</taxon>
        <taxon>Dorylaimia</taxon>
        <taxon>Mermithida</taxon>
        <taxon>Mermithoidea</taxon>
        <taxon>Mermithidae</taxon>
        <taxon>Romanomermis</taxon>
    </lineage>
</organism>
<keyword evidence="3" id="KW-0963">Cytoplasm</keyword>
<dbReference type="Gene3D" id="1.25.10.10">
    <property type="entry name" value="Leucine-rich Repeat Variant"/>
    <property type="match status" value="1"/>
</dbReference>
<evidence type="ECO:0000256" key="4">
    <source>
        <dbReference type="ARBA" id="ARBA00022737"/>
    </source>
</evidence>
<keyword evidence="5" id="KW-0653">Protein transport</keyword>
<dbReference type="GO" id="GO:0006606">
    <property type="term" value="P:protein import into nucleus"/>
    <property type="evidence" value="ECO:0007669"/>
    <property type="project" value="InterPro"/>
</dbReference>
<dbReference type="InterPro" id="IPR001494">
    <property type="entry name" value="Importin-beta_N"/>
</dbReference>
<evidence type="ECO:0000259" key="6">
    <source>
        <dbReference type="PROSITE" id="PS50166"/>
    </source>
</evidence>
<keyword evidence="2" id="KW-0813">Transport</keyword>
<evidence type="ECO:0000256" key="1">
    <source>
        <dbReference type="ARBA" id="ARBA00004496"/>
    </source>
</evidence>
<evidence type="ECO:0000313" key="8">
    <source>
        <dbReference type="WBParaSite" id="nRc.2.0.1.t10033-RA"/>
    </source>
</evidence>
<dbReference type="GO" id="GO:0005737">
    <property type="term" value="C:cytoplasm"/>
    <property type="evidence" value="ECO:0007669"/>
    <property type="project" value="UniProtKB-SubCell"/>
</dbReference>
<dbReference type="InterPro" id="IPR016024">
    <property type="entry name" value="ARM-type_fold"/>
</dbReference>
<name>A0A915I8F4_ROMCU</name>